<dbReference type="AlphaFoldDB" id="X0YSE7"/>
<protein>
    <recommendedName>
        <fullName evidence="2">HEAT repeat domain-containing protein</fullName>
    </recommendedName>
</protein>
<dbReference type="InterPro" id="IPR016024">
    <property type="entry name" value="ARM-type_fold"/>
</dbReference>
<evidence type="ECO:0008006" key="2">
    <source>
        <dbReference type="Google" id="ProtNLM"/>
    </source>
</evidence>
<dbReference type="SUPFAM" id="SSF48371">
    <property type="entry name" value="ARM repeat"/>
    <property type="match status" value="1"/>
</dbReference>
<name>X0YSE7_9ZZZZ</name>
<evidence type="ECO:0000313" key="1">
    <source>
        <dbReference type="EMBL" id="GAG59389.1"/>
    </source>
</evidence>
<dbReference type="EMBL" id="BART01006202">
    <property type="protein sequence ID" value="GAG59389.1"/>
    <property type="molecule type" value="Genomic_DNA"/>
</dbReference>
<dbReference type="InterPro" id="IPR011989">
    <property type="entry name" value="ARM-like"/>
</dbReference>
<comment type="caution">
    <text evidence="1">The sequence shown here is derived from an EMBL/GenBank/DDBJ whole genome shotgun (WGS) entry which is preliminary data.</text>
</comment>
<reference evidence="1" key="1">
    <citation type="journal article" date="2014" name="Front. Microbiol.">
        <title>High frequency of phylogenetically diverse reductive dehalogenase-homologous genes in deep subseafloor sedimentary metagenomes.</title>
        <authorList>
            <person name="Kawai M."/>
            <person name="Futagami T."/>
            <person name="Toyoda A."/>
            <person name="Takaki Y."/>
            <person name="Nishi S."/>
            <person name="Hori S."/>
            <person name="Arai W."/>
            <person name="Tsubouchi T."/>
            <person name="Morono Y."/>
            <person name="Uchiyama I."/>
            <person name="Ito T."/>
            <person name="Fujiyama A."/>
            <person name="Inagaki F."/>
            <person name="Takami H."/>
        </authorList>
    </citation>
    <scope>NUCLEOTIDE SEQUENCE</scope>
    <source>
        <strain evidence="1">Expedition CK06-06</strain>
    </source>
</reference>
<proteinExistence type="predicted"/>
<sequence>MKYLGDNNNQTDWDVIEVSKVDDKIIMKLLNYLKSDISDKFFISFESLLKLGNRVPEATIKNIAIELDQSHDFKKELLQFILDFINNKAVEYHLLPQIYSPDFIVRARAIMKIKENNDIRYIKFLLPLLDDPDDSVRWSVIKFLSKHIENPIIYSELKNHLNKEFNPIIFDNLKEIFE</sequence>
<organism evidence="1">
    <name type="scientific">marine sediment metagenome</name>
    <dbReference type="NCBI Taxonomy" id="412755"/>
    <lineage>
        <taxon>unclassified sequences</taxon>
        <taxon>metagenomes</taxon>
        <taxon>ecological metagenomes</taxon>
    </lineage>
</organism>
<dbReference type="Gene3D" id="1.25.10.10">
    <property type="entry name" value="Leucine-rich Repeat Variant"/>
    <property type="match status" value="1"/>
</dbReference>
<accession>X0YSE7</accession>
<gene>
    <name evidence="1" type="ORF">S01H4_14126</name>
</gene>
<dbReference type="Pfam" id="PF13646">
    <property type="entry name" value="HEAT_2"/>
    <property type="match status" value="1"/>
</dbReference>